<dbReference type="GO" id="GO:0004792">
    <property type="term" value="F:thiosulfate-cyanide sulfurtransferase activity"/>
    <property type="evidence" value="ECO:0007669"/>
    <property type="project" value="TreeGrafter"/>
</dbReference>
<feature type="domain" description="Rhodanese" evidence="1">
    <location>
        <begin position="28"/>
        <end position="126"/>
    </location>
</feature>
<dbReference type="PANTHER" id="PTHR44086:SF10">
    <property type="entry name" value="THIOSULFATE SULFURTRANSFERASE_RHODANESE-LIKE DOMAIN-CONTAINING PROTEIN 3"/>
    <property type="match status" value="1"/>
</dbReference>
<dbReference type="PANTHER" id="PTHR44086">
    <property type="entry name" value="THIOSULFATE SULFURTRANSFERASE RDL2, MITOCHONDRIAL-RELATED"/>
    <property type="match status" value="1"/>
</dbReference>
<dbReference type="AlphaFoldDB" id="A0A3B1A738"/>
<dbReference type="Gene3D" id="3.40.250.10">
    <property type="entry name" value="Rhodanese-like domain"/>
    <property type="match status" value="1"/>
</dbReference>
<evidence type="ECO:0000313" key="2">
    <source>
        <dbReference type="EMBL" id="VAW95572.1"/>
    </source>
</evidence>
<name>A0A3B1A738_9ZZZZ</name>
<protein>
    <submittedName>
        <fullName evidence="2">Rhodanese-related sulfurtransferase</fullName>
    </submittedName>
</protein>
<dbReference type="InterPro" id="IPR036873">
    <property type="entry name" value="Rhodanese-like_dom_sf"/>
</dbReference>
<organism evidence="2">
    <name type="scientific">hydrothermal vent metagenome</name>
    <dbReference type="NCBI Taxonomy" id="652676"/>
    <lineage>
        <taxon>unclassified sequences</taxon>
        <taxon>metagenomes</taxon>
        <taxon>ecological metagenomes</taxon>
    </lineage>
</organism>
<dbReference type="EMBL" id="UOFS01000024">
    <property type="protein sequence ID" value="VAW95572.1"/>
    <property type="molecule type" value="Genomic_DNA"/>
</dbReference>
<dbReference type="Pfam" id="PF00581">
    <property type="entry name" value="Rhodanese"/>
    <property type="match status" value="1"/>
</dbReference>
<dbReference type="PROSITE" id="PS50206">
    <property type="entry name" value="RHODANESE_3"/>
    <property type="match status" value="1"/>
</dbReference>
<gene>
    <name evidence="2" type="ORF">MNBD_GAMMA22-1807</name>
</gene>
<dbReference type="InterPro" id="IPR001763">
    <property type="entry name" value="Rhodanese-like_dom"/>
</dbReference>
<dbReference type="CDD" id="cd00158">
    <property type="entry name" value="RHOD"/>
    <property type="match status" value="1"/>
</dbReference>
<accession>A0A3B1A738</accession>
<reference evidence="2" key="1">
    <citation type="submission" date="2018-06" db="EMBL/GenBank/DDBJ databases">
        <authorList>
            <person name="Zhirakovskaya E."/>
        </authorList>
    </citation>
    <scope>NUCLEOTIDE SEQUENCE</scope>
</reference>
<keyword evidence="2" id="KW-0808">Transferase</keyword>
<sequence length="154" mass="17916">MKTFNDLISEVSENVKEIFPWDLEEILEYRNPLLLDIRENYEFATMHLNNSINVPRGILETACEYNFDETIPELVSNKEQEIIVICRSGNRSILATDTMQQMGYTNVCSLKTGVRGWNEYDQELYDNNNNLIDPDDAEECLKSKVRDDQLDPNN</sequence>
<proteinExistence type="predicted"/>
<evidence type="ECO:0000259" key="1">
    <source>
        <dbReference type="PROSITE" id="PS50206"/>
    </source>
</evidence>
<dbReference type="SMART" id="SM00450">
    <property type="entry name" value="RHOD"/>
    <property type="match status" value="1"/>
</dbReference>
<dbReference type="SUPFAM" id="SSF52821">
    <property type="entry name" value="Rhodanese/Cell cycle control phosphatase"/>
    <property type="match status" value="1"/>
</dbReference>